<dbReference type="InterPro" id="IPR009937">
    <property type="entry name" value="Phage_holin_3_6"/>
</dbReference>
<protein>
    <recommendedName>
        <fullName evidence="3">Phage holin family protein</fullName>
    </recommendedName>
</protein>
<proteinExistence type="predicted"/>
<feature type="transmembrane region" description="Helical" evidence="1">
    <location>
        <begin position="12"/>
        <end position="41"/>
    </location>
</feature>
<gene>
    <name evidence="2" type="ORF">KBTEX_00816</name>
</gene>
<dbReference type="AlphaFoldDB" id="A0A5B8R974"/>
<organism evidence="2">
    <name type="scientific">uncultured organism</name>
    <dbReference type="NCBI Taxonomy" id="155900"/>
    <lineage>
        <taxon>unclassified sequences</taxon>
        <taxon>environmental samples</taxon>
    </lineage>
</organism>
<evidence type="ECO:0000256" key="1">
    <source>
        <dbReference type="SAM" id="Phobius"/>
    </source>
</evidence>
<keyword evidence="1" id="KW-1133">Transmembrane helix</keyword>
<sequence length="142" mass="14333">MGERISEALARALTAMLIAGFATFFALGGLGFLAAAAYMALTSVMSPAAAGAVVGVGGLIVAALLVLSLRSLARAPQRTGEARDRADGDMGVDAAARLGEDLATAIRSNRKTAAGAAFAAGVILGVSPRARHAVRDLLMPKR</sequence>
<reference evidence="2" key="1">
    <citation type="submission" date="2019-06" db="EMBL/GenBank/DDBJ databases">
        <authorList>
            <person name="Murdoch R.W."/>
            <person name="Fathepure B."/>
        </authorList>
    </citation>
    <scope>NUCLEOTIDE SEQUENCE</scope>
</reference>
<dbReference type="EMBL" id="MN079084">
    <property type="protein sequence ID" value="QEA04508.1"/>
    <property type="molecule type" value="Genomic_DNA"/>
</dbReference>
<feature type="transmembrane region" description="Helical" evidence="1">
    <location>
        <begin position="47"/>
        <end position="69"/>
    </location>
</feature>
<accession>A0A5B8R974</accession>
<keyword evidence="1" id="KW-0812">Transmembrane</keyword>
<dbReference type="Pfam" id="PF07332">
    <property type="entry name" value="Phage_holin_3_6"/>
    <property type="match status" value="1"/>
</dbReference>
<name>A0A5B8R974_9ZZZZ</name>
<evidence type="ECO:0000313" key="2">
    <source>
        <dbReference type="EMBL" id="QEA04508.1"/>
    </source>
</evidence>
<evidence type="ECO:0008006" key="3">
    <source>
        <dbReference type="Google" id="ProtNLM"/>
    </source>
</evidence>
<keyword evidence="1" id="KW-0472">Membrane</keyword>